<dbReference type="SUPFAM" id="SSF51011">
    <property type="entry name" value="Glycosyl hydrolase domain"/>
    <property type="match status" value="1"/>
</dbReference>
<organism evidence="8 9">
    <name type="scientific">Sulfobacillus benefaciens</name>
    <dbReference type="NCBI Taxonomy" id="453960"/>
    <lineage>
        <taxon>Bacteria</taxon>
        <taxon>Bacillati</taxon>
        <taxon>Bacillota</taxon>
        <taxon>Clostridia</taxon>
        <taxon>Eubacteriales</taxon>
        <taxon>Clostridiales Family XVII. Incertae Sedis</taxon>
        <taxon>Sulfobacillus</taxon>
    </lineage>
</organism>
<protein>
    <submittedName>
        <fullName evidence="8">Alpha-glucosidase</fullName>
    </submittedName>
</protein>
<dbReference type="PANTHER" id="PTHR22762">
    <property type="entry name" value="ALPHA-GLUCOSIDASE"/>
    <property type="match status" value="1"/>
</dbReference>
<reference evidence="8 9" key="1">
    <citation type="journal article" date="2014" name="BMC Genomics">
        <title>Comparison of environmental and isolate Sulfobacillus genomes reveals diverse carbon, sulfur, nitrogen, and hydrogen metabolisms.</title>
        <authorList>
            <person name="Justice N.B."/>
            <person name="Norman A."/>
            <person name="Brown C.T."/>
            <person name="Singh A."/>
            <person name="Thomas B.C."/>
            <person name="Banfield J.F."/>
        </authorList>
    </citation>
    <scope>NUCLEOTIDE SEQUENCE [LARGE SCALE GENOMIC DNA]</scope>
    <source>
        <strain evidence="8">AMDSBA4</strain>
    </source>
</reference>
<feature type="domain" description="Glycoside hydrolase family 31 N-terminal" evidence="6">
    <location>
        <begin position="51"/>
        <end position="180"/>
    </location>
</feature>
<dbReference type="Proteomes" id="UP000242972">
    <property type="component" value="Unassembled WGS sequence"/>
</dbReference>
<dbReference type="Pfam" id="PF13802">
    <property type="entry name" value="Gal_mutarotas_2"/>
    <property type="match status" value="1"/>
</dbReference>
<dbReference type="InterPro" id="IPR017853">
    <property type="entry name" value="GH"/>
</dbReference>
<dbReference type="PANTHER" id="PTHR22762:SF120">
    <property type="entry name" value="HETEROGLYCAN GLUCOSIDASE 1"/>
    <property type="match status" value="1"/>
</dbReference>
<evidence type="ECO:0000256" key="3">
    <source>
        <dbReference type="ARBA" id="ARBA00023295"/>
    </source>
</evidence>
<dbReference type="AlphaFoldDB" id="A0A2T2X4I8"/>
<evidence type="ECO:0000259" key="7">
    <source>
        <dbReference type="Pfam" id="PF21365"/>
    </source>
</evidence>
<dbReference type="Pfam" id="PF01055">
    <property type="entry name" value="Glyco_hydro_31_2nd"/>
    <property type="match status" value="1"/>
</dbReference>
<dbReference type="InterPro" id="IPR013780">
    <property type="entry name" value="Glyco_hydro_b"/>
</dbReference>
<evidence type="ECO:0000256" key="2">
    <source>
        <dbReference type="ARBA" id="ARBA00022801"/>
    </source>
</evidence>
<feature type="domain" description="Glycosyl hydrolase family 31 C-terminal" evidence="7">
    <location>
        <begin position="556"/>
        <end position="641"/>
    </location>
</feature>
<gene>
    <name evidence="8" type="ORF">C7B46_18635</name>
</gene>
<dbReference type="GO" id="GO:0005975">
    <property type="term" value="P:carbohydrate metabolic process"/>
    <property type="evidence" value="ECO:0007669"/>
    <property type="project" value="InterPro"/>
</dbReference>
<evidence type="ECO:0000259" key="5">
    <source>
        <dbReference type="Pfam" id="PF01055"/>
    </source>
</evidence>
<dbReference type="SUPFAM" id="SSF51445">
    <property type="entry name" value="(Trans)glycosidases"/>
    <property type="match status" value="1"/>
</dbReference>
<dbReference type="Gene3D" id="3.20.20.80">
    <property type="entry name" value="Glycosidases"/>
    <property type="match status" value="1"/>
</dbReference>
<evidence type="ECO:0000259" key="6">
    <source>
        <dbReference type="Pfam" id="PF13802"/>
    </source>
</evidence>
<dbReference type="InterPro" id="IPR048395">
    <property type="entry name" value="Glyco_hydro_31_C"/>
</dbReference>
<evidence type="ECO:0000256" key="1">
    <source>
        <dbReference type="ARBA" id="ARBA00007806"/>
    </source>
</evidence>
<dbReference type="GO" id="GO:0030246">
    <property type="term" value="F:carbohydrate binding"/>
    <property type="evidence" value="ECO:0007669"/>
    <property type="project" value="InterPro"/>
</dbReference>
<dbReference type="InterPro" id="IPR025887">
    <property type="entry name" value="Glyco_hydro_31_N_dom"/>
</dbReference>
<evidence type="ECO:0000256" key="4">
    <source>
        <dbReference type="RuleBase" id="RU361185"/>
    </source>
</evidence>
<dbReference type="Gene3D" id="2.60.40.1760">
    <property type="entry name" value="glycosyl hydrolase (family 31)"/>
    <property type="match status" value="1"/>
</dbReference>
<evidence type="ECO:0000313" key="8">
    <source>
        <dbReference type="EMBL" id="PSR29423.1"/>
    </source>
</evidence>
<dbReference type="SUPFAM" id="SSF74650">
    <property type="entry name" value="Galactose mutarotase-like"/>
    <property type="match status" value="1"/>
</dbReference>
<dbReference type="InterPro" id="IPR011013">
    <property type="entry name" value="Gal_mutarotase_sf_dom"/>
</dbReference>
<dbReference type="PROSITE" id="PS00129">
    <property type="entry name" value="GLYCOSYL_HYDROL_F31_1"/>
    <property type="match status" value="1"/>
</dbReference>
<accession>A0A2T2X4I8</accession>
<proteinExistence type="inferred from homology"/>
<keyword evidence="3 4" id="KW-0326">Glycosidase</keyword>
<evidence type="ECO:0000313" key="9">
    <source>
        <dbReference type="Proteomes" id="UP000242972"/>
    </source>
</evidence>
<dbReference type="EMBL" id="PXYW01000089">
    <property type="protein sequence ID" value="PSR29423.1"/>
    <property type="molecule type" value="Genomic_DNA"/>
</dbReference>
<comment type="similarity">
    <text evidence="1 4">Belongs to the glycosyl hydrolase 31 family.</text>
</comment>
<dbReference type="CDD" id="cd14752">
    <property type="entry name" value="GH31_N"/>
    <property type="match status" value="1"/>
</dbReference>
<name>A0A2T2X4I8_9FIRM</name>
<dbReference type="Pfam" id="PF21365">
    <property type="entry name" value="Glyco_hydro_31_3rd"/>
    <property type="match status" value="1"/>
</dbReference>
<sequence>MADSPVWWFHGQELFIRMSGATYGLTALGSRVVKIRVNPDLPTIPVPAVSQNWSIIEDSDTQLKFASGGLLGTVTLSDGTVRWETPEGQLLDQDHNPIRCEHGQTVLTKDRLYSHYLGGGQSALPLDKRGSKVTFWNRDAAEIHTELSDSLYQSHPIWWGWSAGKVWGTYIDSGARITADFTGGNSVCITVESLQFTYYGIYDTHLDGVLSRFSRITGYMPLPPLWALGYQQSRWSYQSADEALTIAKTFRERKIPCDVIYLDIDYMHGYRIFTWDPQNFPDPRGLIHQLHQLQFHVVAIVDPGIKADPDWELYQDAFREHVLVTYHDGSVVQGQVWPGPAVFPDFFNPQVQQWWVHRIALFLDTGIDGIWNDMNEPSLFDTPNHSLPDDAVHKPSPDSVISHRLVHNYYGREMAKASFLGMESHDPDARPFVLSRAGFSELQKWSAIWTGDNHSLFSALRQMIPMLLSLSLSGQPFIGADVGGFQGNCQPELFARWVAAAALTPFFRNHSAMGTTRQEPWSFGPEVERQVAHLIAWRYRLLPTLYQLFWEAHRYGRPIMRPMVYHYENAPQGLMLQDQFLVGSELLVAPILDTAADHRAVWFPDGTWYSLDTSQVFRGAGYDVVQWPLGVLPVFVKDDSLLLVQAPQITALPLPTRIQWMIHLSRGIKTAWYQDDGVSHGYRAGQYNLMEILVELRQDICRITTGIKHQGFPSPTTMVDIWIYDPTLAISQLRFNGVGLDFVRQQDAVFTSVPTAWIWQTSAPTQ</sequence>
<dbReference type="GO" id="GO:0004553">
    <property type="term" value="F:hydrolase activity, hydrolyzing O-glycosyl compounds"/>
    <property type="evidence" value="ECO:0007669"/>
    <property type="project" value="InterPro"/>
</dbReference>
<dbReference type="InterPro" id="IPR000322">
    <property type="entry name" value="Glyco_hydro_31_TIM"/>
</dbReference>
<dbReference type="CDD" id="cd06604">
    <property type="entry name" value="GH31_glucosidase_II_MalA"/>
    <property type="match status" value="1"/>
</dbReference>
<feature type="domain" description="Glycoside hydrolase family 31 TIM barrel" evidence="5">
    <location>
        <begin position="221"/>
        <end position="548"/>
    </location>
</feature>
<comment type="caution">
    <text evidence="8">The sequence shown here is derived from an EMBL/GenBank/DDBJ whole genome shotgun (WGS) entry which is preliminary data.</text>
</comment>
<keyword evidence="2 4" id="KW-0378">Hydrolase</keyword>
<dbReference type="InterPro" id="IPR030458">
    <property type="entry name" value="Glyco_hydro_31_AS"/>
</dbReference>
<dbReference type="Gene3D" id="2.60.40.1180">
    <property type="entry name" value="Golgi alpha-mannosidase II"/>
    <property type="match status" value="1"/>
</dbReference>